<keyword evidence="5" id="KW-1185">Reference proteome</keyword>
<sequence length="254" mass="26145">MSEYRLVFSAALVTAGCLLLSACGGTPAPGGAGRPADGTRTSAAPAPSKPAPTAALPTPGAAGEIPDTARLAELALQPGETAGVLEDGGSTHSLDWVEGRPLSPAELKDPCTTMWGLLRQRGAHAAVSQTFDTEEPGSPTVNVLSSYPGTDASTVFGRLRTALAGCPTVEEDGRTVTTRYEDLDTAGFPEDTLRIRMTMTDAGSTGPAEVIDRIVTRVGVCITDLGATGTEPYPGVSETPVLRQIDRLRAAQGL</sequence>
<dbReference type="EMBL" id="CP108036">
    <property type="protein sequence ID" value="WUN83974.1"/>
    <property type="molecule type" value="Genomic_DNA"/>
</dbReference>
<evidence type="ECO:0000256" key="1">
    <source>
        <dbReference type="SAM" id="MobiDB-lite"/>
    </source>
</evidence>
<dbReference type="RefSeq" id="WP_031154632.1">
    <property type="nucleotide sequence ID" value="NZ_CP108036.1"/>
</dbReference>
<dbReference type="PROSITE" id="PS51257">
    <property type="entry name" value="PROKAR_LIPOPROTEIN"/>
    <property type="match status" value="1"/>
</dbReference>
<feature type="chain" id="PRO_5045034454" description="PknH-like extracellular domain-containing protein" evidence="2">
    <location>
        <begin position="25"/>
        <end position="254"/>
    </location>
</feature>
<feature type="compositionally biased region" description="Low complexity" evidence="1">
    <location>
        <begin position="34"/>
        <end position="63"/>
    </location>
</feature>
<feature type="region of interest" description="Disordered" evidence="1">
    <location>
        <begin position="28"/>
        <end position="64"/>
    </location>
</feature>
<evidence type="ECO:0000313" key="4">
    <source>
        <dbReference type="EMBL" id="WUN83974.1"/>
    </source>
</evidence>
<gene>
    <name evidence="3" type="ORF">OHA91_00200</name>
    <name evidence="4" type="ORF">OHA91_39055</name>
</gene>
<feature type="signal peptide" evidence="2">
    <location>
        <begin position="1"/>
        <end position="24"/>
    </location>
</feature>
<evidence type="ECO:0000313" key="3">
    <source>
        <dbReference type="EMBL" id="WUN77059.1"/>
    </source>
</evidence>
<keyword evidence="2" id="KW-0732">Signal</keyword>
<reference evidence="3" key="1">
    <citation type="submission" date="2022-10" db="EMBL/GenBank/DDBJ databases">
        <title>The complete genomes of actinobacterial strains from the NBC collection.</title>
        <authorList>
            <person name="Joergensen T.S."/>
            <person name="Alvarez Arevalo M."/>
            <person name="Sterndorff E.B."/>
            <person name="Faurdal D."/>
            <person name="Vuksanovic O."/>
            <person name="Mourched A.-S."/>
            <person name="Charusanti P."/>
            <person name="Shaw S."/>
            <person name="Blin K."/>
            <person name="Weber T."/>
        </authorList>
    </citation>
    <scope>NUCLEOTIDE SEQUENCE</scope>
    <source>
        <strain evidence="3">NBC_00303</strain>
    </source>
</reference>
<name>A0ABZ1Q2Y3_9ACTN</name>
<evidence type="ECO:0000313" key="5">
    <source>
        <dbReference type="Proteomes" id="UP001432312"/>
    </source>
</evidence>
<proteinExistence type="predicted"/>
<organism evidence="3 5">
    <name type="scientific">Streptomyces erythrochromogenes</name>
    <dbReference type="NCBI Taxonomy" id="285574"/>
    <lineage>
        <taxon>Bacteria</taxon>
        <taxon>Bacillati</taxon>
        <taxon>Actinomycetota</taxon>
        <taxon>Actinomycetes</taxon>
        <taxon>Kitasatosporales</taxon>
        <taxon>Streptomycetaceae</taxon>
        <taxon>Streptomyces</taxon>
    </lineage>
</organism>
<dbReference type="Proteomes" id="UP001432312">
    <property type="component" value="Chromosome"/>
</dbReference>
<dbReference type="GeneID" id="95502183"/>
<evidence type="ECO:0008006" key="6">
    <source>
        <dbReference type="Google" id="ProtNLM"/>
    </source>
</evidence>
<protein>
    <recommendedName>
        <fullName evidence="6">PknH-like extracellular domain-containing protein</fullName>
    </recommendedName>
</protein>
<evidence type="ECO:0000256" key="2">
    <source>
        <dbReference type="SAM" id="SignalP"/>
    </source>
</evidence>
<dbReference type="EMBL" id="CP108036">
    <property type="protein sequence ID" value="WUN77059.1"/>
    <property type="molecule type" value="Genomic_DNA"/>
</dbReference>
<accession>A0ABZ1Q2Y3</accession>